<gene>
    <name evidence="6" type="ORF">EHI47_27995</name>
</gene>
<dbReference type="RefSeq" id="WP_128411921.1">
    <property type="nucleotide sequence ID" value="NZ_SBHX01000068.1"/>
</dbReference>
<dbReference type="PROSITE" id="PS50850">
    <property type="entry name" value="MFS"/>
    <property type="match status" value="1"/>
</dbReference>
<feature type="transmembrane region" description="Helical" evidence="4">
    <location>
        <begin position="252"/>
        <end position="270"/>
    </location>
</feature>
<name>A0A444HPT5_RHILE</name>
<feature type="transmembrane region" description="Helical" evidence="4">
    <location>
        <begin position="210"/>
        <end position="232"/>
    </location>
</feature>
<evidence type="ECO:0000256" key="3">
    <source>
        <dbReference type="ARBA" id="ARBA00023136"/>
    </source>
</evidence>
<dbReference type="InterPro" id="IPR011701">
    <property type="entry name" value="MFS"/>
</dbReference>
<feature type="transmembrane region" description="Helical" evidence="4">
    <location>
        <begin position="306"/>
        <end position="328"/>
    </location>
</feature>
<dbReference type="InterPro" id="IPR020846">
    <property type="entry name" value="MFS_dom"/>
</dbReference>
<feature type="domain" description="Major facilitator superfamily (MFS) profile" evidence="5">
    <location>
        <begin position="13"/>
        <end position="394"/>
    </location>
</feature>
<feature type="transmembrane region" description="Helical" evidence="4">
    <location>
        <begin position="169"/>
        <end position="189"/>
    </location>
</feature>
<feature type="transmembrane region" description="Helical" evidence="4">
    <location>
        <begin position="136"/>
        <end position="163"/>
    </location>
</feature>
<dbReference type="AlphaFoldDB" id="A0A444HPT5"/>
<evidence type="ECO:0000256" key="1">
    <source>
        <dbReference type="ARBA" id="ARBA00022692"/>
    </source>
</evidence>
<accession>A0A444HPT5</accession>
<proteinExistence type="predicted"/>
<dbReference type="EMBL" id="SBHX01000068">
    <property type="protein sequence ID" value="RWX24531.1"/>
    <property type="molecule type" value="Genomic_DNA"/>
</dbReference>
<dbReference type="Pfam" id="PF07690">
    <property type="entry name" value="MFS_1"/>
    <property type="match status" value="1"/>
</dbReference>
<evidence type="ECO:0000313" key="6">
    <source>
        <dbReference type="EMBL" id="RWX24531.1"/>
    </source>
</evidence>
<feature type="transmembrane region" description="Helical" evidence="4">
    <location>
        <begin position="282"/>
        <end position="300"/>
    </location>
</feature>
<sequence length="403" mass="42326">MGKPANDNTRSTSRVLLLFSVFLLAMNLRAPFTSAAPLLEILKAQFQLNAAEAGLLITLPLLAFAFISPIAAILPARIGLERSLLLSLVIVGIGICIRSLGPVSTLYLGTAVIGAGIAIGNVLLPSVLKRDFPDWVAPLTACYVLVMGCTAALISTVAVPLAVMDGSSWRVALLSALILPILAIVAWLPRMRMESIAVKANVTATAKPPIWRSALAWQVTVFLGLDCFLYYVGVSWLPAILEDAHFTQEQAGSMHGVLLLSTALPGLLLIPLAPRMKDQRHAACLLSLSIMVGLLGLLLLPAYAVIWILFFGFGAGGGLILALSFLSLRTVDSVDAASLSGLSQAFGYLLAASGPAMVGFLHDISGGWGPPLVLCAILSVVMAAVGLMAGRNRQISVDRLAAT</sequence>
<dbReference type="Proteomes" id="UP000283817">
    <property type="component" value="Unassembled WGS sequence"/>
</dbReference>
<dbReference type="InterPro" id="IPR052524">
    <property type="entry name" value="MFS_Cyanate_Porter"/>
</dbReference>
<feature type="transmembrane region" description="Helical" evidence="4">
    <location>
        <begin position="83"/>
        <end position="100"/>
    </location>
</feature>
<comment type="caution">
    <text evidence="6">The sequence shown here is derived from an EMBL/GenBank/DDBJ whole genome shotgun (WGS) entry which is preliminary data.</text>
</comment>
<keyword evidence="2 4" id="KW-1133">Transmembrane helix</keyword>
<dbReference type="PANTHER" id="PTHR23523">
    <property type="match status" value="1"/>
</dbReference>
<keyword evidence="1 4" id="KW-0812">Transmembrane</keyword>
<keyword evidence="3 4" id="KW-0472">Membrane</keyword>
<dbReference type="PANTHER" id="PTHR23523:SF2">
    <property type="entry name" value="2-NITROIMIDAZOLE TRANSPORTER"/>
    <property type="match status" value="1"/>
</dbReference>
<evidence type="ECO:0000313" key="7">
    <source>
        <dbReference type="Proteomes" id="UP000283817"/>
    </source>
</evidence>
<evidence type="ECO:0000259" key="5">
    <source>
        <dbReference type="PROSITE" id="PS50850"/>
    </source>
</evidence>
<dbReference type="GO" id="GO:0022857">
    <property type="term" value="F:transmembrane transporter activity"/>
    <property type="evidence" value="ECO:0007669"/>
    <property type="project" value="InterPro"/>
</dbReference>
<organism evidence="6 7">
    <name type="scientific">Rhizobium leguminosarum</name>
    <dbReference type="NCBI Taxonomy" id="384"/>
    <lineage>
        <taxon>Bacteria</taxon>
        <taxon>Pseudomonadati</taxon>
        <taxon>Pseudomonadota</taxon>
        <taxon>Alphaproteobacteria</taxon>
        <taxon>Hyphomicrobiales</taxon>
        <taxon>Rhizobiaceae</taxon>
        <taxon>Rhizobium/Agrobacterium group</taxon>
        <taxon>Rhizobium</taxon>
    </lineage>
</organism>
<feature type="transmembrane region" description="Helical" evidence="4">
    <location>
        <begin position="51"/>
        <end position="76"/>
    </location>
</feature>
<dbReference type="InterPro" id="IPR036259">
    <property type="entry name" value="MFS_trans_sf"/>
</dbReference>
<feature type="non-terminal residue" evidence="6">
    <location>
        <position position="403"/>
    </location>
</feature>
<reference evidence="6 7" key="1">
    <citation type="submission" date="2019-01" db="EMBL/GenBank/DDBJ databases">
        <title>RHIZO-ID as a novel technology for direct rhizobia identification.</title>
        <authorList>
            <person name="De Meyer S.E."/>
        </authorList>
    </citation>
    <scope>NUCLEOTIDE SEQUENCE [LARGE SCALE GENOMIC DNA]</scope>
    <source>
        <strain evidence="6 7">WSM448</strain>
    </source>
</reference>
<feature type="transmembrane region" description="Helical" evidence="4">
    <location>
        <begin position="340"/>
        <end position="362"/>
    </location>
</feature>
<evidence type="ECO:0000256" key="2">
    <source>
        <dbReference type="ARBA" id="ARBA00022989"/>
    </source>
</evidence>
<dbReference type="Gene3D" id="1.20.1250.20">
    <property type="entry name" value="MFS general substrate transporter like domains"/>
    <property type="match status" value="1"/>
</dbReference>
<protein>
    <submittedName>
        <fullName evidence="6">MFS transporter</fullName>
    </submittedName>
</protein>
<feature type="transmembrane region" description="Helical" evidence="4">
    <location>
        <begin position="106"/>
        <end position="124"/>
    </location>
</feature>
<dbReference type="SUPFAM" id="SSF103473">
    <property type="entry name" value="MFS general substrate transporter"/>
    <property type="match status" value="1"/>
</dbReference>
<feature type="transmembrane region" description="Helical" evidence="4">
    <location>
        <begin position="368"/>
        <end position="389"/>
    </location>
</feature>
<evidence type="ECO:0000256" key="4">
    <source>
        <dbReference type="SAM" id="Phobius"/>
    </source>
</evidence>